<evidence type="ECO:0000313" key="3">
    <source>
        <dbReference type="EMBL" id="GAA3935196.1"/>
    </source>
</evidence>
<evidence type="ECO:0000256" key="2">
    <source>
        <dbReference type="SAM" id="Phobius"/>
    </source>
</evidence>
<comment type="caution">
    <text evidence="3">The sequence shown here is derived from an EMBL/GenBank/DDBJ whole genome shotgun (WGS) entry which is preliminary data.</text>
</comment>
<keyword evidence="2" id="KW-0812">Transmembrane</keyword>
<keyword evidence="2" id="KW-1133">Transmembrane helix</keyword>
<accession>A0ABP7N5S2</accession>
<keyword evidence="4" id="KW-1185">Reference proteome</keyword>
<evidence type="ECO:0000313" key="4">
    <source>
        <dbReference type="Proteomes" id="UP001501000"/>
    </source>
</evidence>
<dbReference type="Proteomes" id="UP001501000">
    <property type="component" value="Unassembled WGS sequence"/>
</dbReference>
<protein>
    <submittedName>
        <fullName evidence="3">Uncharacterized protein</fullName>
    </submittedName>
</protein>
<evidence type="ECO:0000256" key="1">
    <source>
        <dbReference type="SAM" id="MobiDB-lite"/>
    </source>
</evidence>
<sequence length="64" mass="6627">MGGPGGGFPRTGPPRRPASPRAGADRSYRPFDLRELTMADVAFVLITLAVFALVALTAKGVAGQ</sequence>
<feature type="transmembrane region" description="Helical" evidence="2">
    <location>
        <begin position="36"/>
        <end position="58"/>
    </location>
</feature>
<reference evidence="4" key="1">
    <citation type="journal article" date="2019" name="Int. J. Syst. Evol. Microbiol.">
        <title>The Global Catalogue of Microorganisms (GCM) 10K type strain sequencing project: providing services to taxonomists for standard genome sequencing and annotation.</title>
        <authorList>
            <consortium name="The Broad Institute Genomics Platform"/>
            <consortium name="The Broad Institute Genome Sequencing Center for Infectious Disease"/>
            <person name="Wu L."/>
            <person name="Ma J."/>
        </authorList>
    </citation>
    <scope>NUCLEOTIDE SEQUENCE [LARGE SCALE GENOMIC DNA]</scope>
    <source>
        <strain evidence="4">JCM 16956</strain>
    </source>
</reference>
<organism evidence="3 4">
    <name type="scientific">Streptomyces gulbargensis</name>
    <dbReference type="NCBI Taxonomy" id="364901"/>
    <lineage>
        <taxon>Bacteria</taxon>
        <taxon>Bacillati</taxon>
        <taxon>Actinomycetota</taxon>
        <taxon>Actinomycetes</taxon>
        <taxon>Kitasatosporales</taxon>
        <taxon>Streptomycetaceae</taxon>
        <taxon>Streptomyces</taxon>
    </lineage>
</organism>
<name>A0ABP7N5S2_9ACTN</name>
<feature type="region of interest" description="Disordered" evidence="1">
    <location>
        <begin position="1"/>
        <end position="26"/>
    </location>
</feature>
<keyword evidence="2" id="KW-0472">Membrane</keyword>
<proteinExistence type="predicted"/>
<gene>
    <name evidence="3" type="ORF">GCM10022244_49510</name>
</gene>
<dbReference type="EMBL" id="BAABAJ010000021">
    <property type="protein sequence ID" value="GAA3935196.1"/>
    <property type="molecule type" value="Genomic_DNA"/>
</dbReference>